<feature type="domain" description="CCHC-type" evidence="3">
    <location>
        <begin position="264"/>
        <end position="277"/>
    </location>
</feature>
<reference evidence="4 5" key="1">
    <citation type="journal article" date="2015" name="Genome Biol. Evol.">
        <title>Phylogenomic analyses indicate that early fungi evolved digesting cell walls of algal ancestors of land plants.</title>
        <authorList>
            <person name="Chang Y."/>
            <person name="Wang S."/>
            <person name="Sekimoto S."/>
            <person name="Aerts A.L."/>
            <person name="Choi C."/>
            <person name="Clum A."/>
            <person name="LaButti K.M."/>
            <person name="Lindquist E.A."/>
            <person name="Yee Ngan C."/>
            <person name="Ohm R.A."/>
            <person name="Salamov A.A."/>
            <person name="Grigoriev I.V."/>
            <person name="Spatafora J.W."/>
            <person name="Berbee M.L."/>
        </authorList>
    </citation>
    <scope>NUCLEOTIDE SEQUENCE [LARGE SCALE GENOMIC DNA]</scope>
    <source>
        <strain evidence="4 5">NRRL 28638</strain>
    </source>
</reference>
<evidence type="ECO:0000256" key="1">
    <source>
        <dbReference type="PROSITE-ProRule" id="PRU00047"/>
    </source>
</evidence>
<dbReference type="InterPro" id="IPR036875">
    <property type="entry name" value="Znf_CCHC_sf"/>
</dbReference>
<keyword evidence="1" id="KW-0863">Zinc-finger</keyword>
<evidence type="ECO:0000259" key="3">
    <source>
        <dbReference type="PROSITE" id="PS50158"/>
    </source>
</evidence>
<dbReference type="EMBL" id="KQ964508">
    <property type="protein sequence ID" value="KXN70233.1"/>
    <property type="molecule type" value="Genomic_DNA"/>
</dbReference>
<dbReference type="AlphaFoldDB" id="A0A137P5F4"/>
<name>A0A137P5F4_CONC2</name>
<dbReference type="GO" id="GO:0003676">
    <property type="term" value="F:nucleic acid binding"/>
    <property type="evidence" value="ECO:0007669"/>
    <property type="project" value="InterPro"/>
</dbReference>
<dbReference type="InterPro" id="IPR001878">
    <property type="entry name" value="Znf_CCHC"/>
</dbReference>
<evidence type="ECO:0000313" key="4">
    <source>
        <dbReference type="EMBL" id="KXN70233.1"/>
    </source>
</evidence>
<gene>
    <name evidence="4" type="ORF">CONCODRAFT_78948</name>
</gene>
<dbReference type="GO" id="GO:0008270">
    <property type="term" value="F:zinc ion binding"/>
    <property type="evidence" value="ECO:0007669"/>
    <property type="project" value="UniProtKB-KW"/>
</dbReference>
<evidence type="ECO:0000313" key="5">
    <source>
        <dbReference type="Proteomes" id="UP000070444"/>
    </source>
</evidence>
<dbReference type="Proteomes" id="UP000070444">
    <property type="component" value="Unassembled WGS sequence"/>
</dbReference>
<dbReference type="PROSITE" id="PS50158">
    <property type="entry name" value="ZF_CCHC"/>
    <property type="match status" value="1"/>
</dbReference>
<protein>
    <recommendedName>
        <fullName evidence="3">CCHC-type domain-containing protein</fullName>
    </recommendedName>
</protein>
<sequence>MEFLNKTFTSKEDLSNFIKDYCYNFGYLTFIRSSSNKKGLVRIMCNSTGATKSGARGSPPASKKQKFGDCPFVACGRRISEAVDTIPESWQITIFNNSHNHLPVIDFSAPSTLNVSGTNVIPGQGISTVPVYNSVLDIYETNLGTQQINNHGHNHTHNIGDNNSTDNNNGESSQNLTLHTDLFTTRIIQNISNKLKELGEEEKKVFLNRFNKLLYEDMPKFRARGETIEDEVQQIGQEHLYNPPPASIVPTIVNTSRVTLPHNCTNCGEPGHDSRNCSSVHNQRERQQQNQQSQSQRQQHQSQEHHQYQQIQHQQDHDHGQEEEPNPRVDDRMLSYLF</sequence>
<dbReference type="SUPFAM" id="SSF57756">
    <property type="entry name" value="Retrovirus zinc finger-like domains"/>
    <property type="match status" value="1"/>
</dbReference>
<organism evidence="4 5">
    <name type="scientific">Conidiobolus coronatus (strain ATCC 28846 / CBS 209.66 / NRRL 28638)</name>
    <name type="common">Delacroixia coronata</name>
    <dbReference type="NCBI Taxonomy" id="796925"/>
    <lineage>
        <taxon>Eukaryota</taxon>
        <taxon>Fungi</taxon>
        <taxon>Fungi incertae sedis</taxon>
        <taxon>Zoopagomycota</taxon>
        <taxon>Entomophthoromycotina</taxon>
        <taxon>Entomophthoromycetes</taxon>
        <taxon>Entomophthorales</taxon>
        <taxon>Ancylistaceae</taxon>
        <taxon>Conidiobolus</taxon>
    </lineage>
</organism>
<evidence type="ECO:0000256" key="2">
    <source>
        <dbReference type="SAM" id="MobiDB-lite"/>
    </source>
</evidence>
<feature type="compositionally biased region" description="Low complexity" evidence="2">
    <location>
        <begin position="288"/>
        <end position="301"/>
    </location>
</feature>
<keyword evidence="5" id="KW-1185">Reference proteome</keyword>
<accession>A0A137P5F4</accession>
<keyword evidence="1" id="KW-0862">Zinc</keyword>
<keyword evidence="1" id="KW-0479">Metal-binding</keyword>
<feature type="region of interest" description="Disordered" evidence="2">
    <location>
        <begin position="147"/>
        <end position="173"/>
    </location>
</feature>
<proteinExistence type="predicted"/>
<feature type="region of interest" description="Disordered" evidence="2">
    <location>
        <begin position="267"/>
        <end position="338"/>
    </location>
</feature>
<feature type="compositionally biased region" description="Basic and acidic residues" evidence="2">
    <location>
        <begin position="314"/>
        <end position="338"/>
    </location>
</feature>